<sequence>MKSNRLRTQSTGHQEPEGNRSKKHPPRAQLLKLVLEAIRLLAPILKVIAIIHDAMKG</sequence>
<reference evidence="2 3" key="1">
    <citation type="submission" date="2010-03" db="EMBL/GenBank/DDBJ databases">
        <title>The genome sequence of Gordonibacter pamelaeae 7-10-1-bT.</title>
        <authorList>
            <consortium name="metaHIT consortium -- http://www.metahit.eu/"/>
            <person name="Pajon A."/>
            <person name="Turner K."/>
            <person name="Parkhill J."/>
            <person name="Timmis K."/>
            <person name="Oxley A."/>
            <person name="Wurdemann D."/>
        </authorList>
    </citation>
    <scope>NUCLEOTIDE SEQUENCE [LARGE SCALE GENOMIC DNA]</scope>
    <source>
        <strain evidence="3">7-10-1-b</strain>
    </source>
</reference>
<dbReference type="KEGG" id="gpa:GPA_09530"/>
<feature type="compositionally biased region" description="Polar residues" evidence="1">
    <location>
        <begin position="1"/>
        <end position="13"/>
    </location>
</feature>
<dbReference type="Proteomes" id="UP000008805">
    <property type="component" value="Chromosome"/>
</dbReference>
<evidence type="ECO:0000313" key="3">
    <source>
        <dbReference type="Proteomes" id="UP000008805"/>
    </source>
</evidence>
<dbReference type="RefSeq" id="WP_015539058.1">
    <property type="nucleotide sequence ID" value="NC_021021.1"/>
</dbReference>
<reference evidence="2 3" key="2">
    <citation type="submission" date="2010-03" db="EMBL/GenBank/DDBJ databases">
        <authorList>
            <person name="Pajon A."/>
        </authorList>
    </citation>
    <scope>NUCLEOTIDE SEQUENCE [LARGE SCALE GENOMIC DNA]</scope>
    <source>
        <strain evidence="3">7-10-1-b</strain>
    </source>
</reference>
<dbReference type="EMBL" id="FP929047">
    <property type="protein sequence ID" value="CBL03708.1"/>
    <property type="molecule type" value="Genomic_DNA"/>
</dbReference>
<protein>
    <submittedName>
        <fullName evidence="2">Uncharacterized protein</fullName>
    </submittedName>
</protein>
<evidence type="ECO:0000256" key="1">
    <source>
        <dbReference type="SAM" id="MobiDB-lite"/>
    </source>
</evidence>
<evidence type="ECO:0000313" key="2">
    <source>
        <dbReference type="EMBL" id="CBL03708.1"/>
    </source>
</evidence>
<feature type="region of interest" description="Disordered" evidence="1">
    <location>
        <begin position="1"/>
        <end position="26"/>
    </location>
</feature>
<accession>D6E7L1</accession>
<keyword evidence="3" id="KW-1185">Reference proteome</keyword>
<name>D6E7L1_9ACTN</name>
<gene>
    <name evidence="2" type="ORF">GPA_09530</name>
</gene>
<dbReference type="HOGENOM" id="CLU_2990322_0_0_11"/>
<organism evidence="2 3">
    <name type="scientific">Gordonibacter pamelaeae 7-10-1-b</name>
    <dbReference type="NCBI Taxonomy" id="657308"/>
    <lineage>
        <taxon>Bacteria</taxon>
        <taxon>Bacillati</taxon>
        <taxon>Actinomycetota</taxon>
        <taxon>Coriobacteriia</taxon>
        <taxon>Eggerthellales</taxon>
        <taxon>Eggerthellaceae</taxon>
        <taxon>Gordonibacter</taxon>
    </lineage>
</organism>
<dbReference type="AlphaFoldDB" id="D6E7L1"/>
<proteinExistence type="predicted"/>